<dbReference type="KEGG" id="mbry:B1812_04585"/>
<dbReference type="Proteomes" id="UP000193978">
    <property type="component" value="Chromosome"/>
</dbReference>
<dbReference type="STRING" id="655015.B1812_04585"/>
<evidence type="ECO:0000313" key="8">
    <source>
        <dbReference type="EMBL" id="ARN80467.1"/>
    </source>
</evidence>
<dbReference type="EMBL" id="CP019948">
    <property type="protein sequence ID" value="ARN80467.1"/>
    <property type="molecule type" value="Genomic_DNA"/>
</dbReference>
<dbReference type="InterPro" id="IPR011577">
    <property type="entry name" value="Cyt_b561_bac/Ni-Hgenase"/>
</dbReference>
<evidence type="ECO:0000256" key="6">
    <source>
        <dbReference type="SAM" id="Phobius"/>
    </source>
</evidence>
<keyword evidence="9" id="KW-1185">Reference proteome</keyword>
<dbReference type="GO" id="GO:0009055">
    <property type="term" value="F:electron transfer activity"/>
    <property type="evidence" value="ECO:0007669"/>
    <property type="project" value="InterPro"/>
</dbReference>
<organism evidence="8 9">
    <name type="scientific">Methylocystis bryophila</name>
    <dbReference type="NCBI Taxonomy" id="655015"/>
    <lineage>
        <taxon>Bacteria</taxon>
        <taxon>Pseudomonadati</taxon>
        <taxon>Pseudomonadota</taxon>
        <taxon>Alphaproteobacteria</taxon>
        <taxon>Hyphomicrobiales</taxon>
        <taxon>Methylocystaceae</taxon>
        <taxon>Methylocystis</taxon>
    </lineage>
</organism>
<sequence length="248" mass="27188">MTAVERDRPAASRHEPALASRRRVWDWPVRFVHWSLVASLLGAFMTNKLGVKYFAYHAFFGYAVIVLVVFRVWWGFVGPKHARFVNFVRGPKGVLRYLHATGRGWKTRHAGHNPLGALMVLLLLALLGTQAGFGLFANDEIFNTGPLAGLVSKSLSLNLTSLHRKLFYVIVAAVILHVGAVLAHWRLKGDNLVSAMITGNKPGHLVEAHEEIRSSRGVLAVALFIAISLGLATLLHFAPAADFDTAGL</sequence>
<dbReference type="OrthoDB" id="196472at2"/>
<dbReference type="AlphaFoldDB" id="A0A1W6MSD3"/>
<dbReference type="InterPro" id="IPR016174">
    <property type="entry name" value="Di-haem_cyt_TM"/>
</dbReference>
<protein>
    <submittedName>
        <fullName evidence="8">Cytochrome B</fullName>
    </submittedName>
</protein>
<evidence type="ECO:0000313" key="9">
    <source>
        <dbReference type="Proteomes" id="UP000193978"/>
    </source>
</evidence>
<keyword evidence="2" id="KW-1003">Cell membrane</keyword>
<feature type="transmembrane region" description="Helical" evidence="6">
    <location>
        <begin position="53"/>
        <end position="74"/>
    </location>
</feature>
<feature type="transmembrane region" description="Helical" evidence="6">
    <location>
        <begin position="31"/>
        <end position="47"/>
    </location>
</feature>
<dbReference type="PANTHER" id="PTHR30485">
    <property type="entry name" value="NI/FE-HYDROGENASE 1 B-TYPE CYTOCHROME SUBUNIT"/>
    <property type="match status" value="1"/>
</dbReference>
<dbReference type="GO" id="GO:0020037">
    <property type="term" value="F:heme binding"/>
    <property type="evidence" value="ECO:0007669"/>
    <property type="project" value="TreeGrafter"/>
</dbReference>
<evidence type="ECO:0000256" key="3">
    <source>
        <dbReference type="ARBA" id="ARBA00022692"/>
    </source>
</evidence>
<dbReference type="GO" id="GO:0022904">
    <property type="term" value="P:respiratory electron transport chain"/>
    <property type="evidence" value="ECO:0007669"/>
    <property type="project" value="InterPro"/>
</dbReference>
<dbReference type="Gene3D" id="1.20.950.20">
    <property type="entry name" value="Transmembrane di-heme cytochromes, Chain C"/>
    <property type="match status" value="1"/>
</dbReference>
<evidence type="ECO:0000256" key="5">
    <source>
        <dbReference type="ARBA" id="ARBA00023136"/>
    </source>
</evidence>
<accession>A0A1W6MSD3</accession>
<dbReference type="GO" id="GO:0005886">
    <property type="term" value="C:plasma membrane"/>
    <property type="evidence" value="ECO:0007669"/>
    <property type="project" value="UniProtKB-SubCell"/>
</dbReference>
<dbReference type="RefSeq" id="WP_085770530.1">
    <property type="nucleotide sequence ID" value="NZ_AP027149.1"/>
</dbReference>
<feature type="transmembrane region" description="Helical" evidence="6">
    <location>
        <begin position="166"/>
        <end position="187"/>
    </location>
</feature>
<keyword evidence="3 6" id="KW-0812">Transmembrane</keyword>
<feature type="domain" description="Cytochrome b561 bacterial/Ni-hydrogenase" evidence="7">
    <location>
        <begin position="24"/>
        <end position="199"/>
    </location>
</feature>
<evidence type="ECO:0000259" key="7">
    <source>
        <dbReference type="Pfam" id="PF01292"/>
    </source>
</evidence>
<reference evidence="8 9" key="1">
    <citation type="submission" date="2017-02" db="EMBL/GenBank/DDBJ databases">
        <authorList>
            <person name="Peterson S.W."/>
        </authorList>
    </citation>
    <scope>NUCLEOTIDE SEQUENCE [LARGE SCALE GENOMIC DNA]</scope>
    <source>
        <strain evidence="8 9">S285</strain>
    </source>
</reference>
<dbReference type="SUPFAM" id="SSF81342">
    <property type="entry name" value="Transmembrane di-heme cytochromes"/>
    <property type="match status" value="1"/>
</dbReference>
<evidence type="ECO:0000256" key="4">
    <source>
        <dbReference type="ARBA" id="ARBA00022989"/>
    </source>
</evidence>
<feature type="transmembrane region" description="Helical" evidence="6">
    <location>
        <begin position="218"/>
        <end position="238"/>
    </location>
</feature>
<dbReference type="InterPro" id="IPR051542">
    <property type="entry name" value="Hydrogenase_cytochrome"/>
</dbReference>
<dbReference type="Pfam" id="PF01292">
    <property type="entry name" value="Ni_hydr_CYTB"/>
    <property type="match status" value="1"/>
</dbReference>
<feature type="transmembrane region" description="Helical" evidence="6">
    <location>
        <begin position="115"/>
        <end position="137"/>
    </location>
</feature>
<name>A0A1W6MSD3_9HYPH</name>
<evidence type="ECO:0000256" key="1">
    <source>
        <dbReference type="ARBA" id="ARBA00004651"/>
    </source>
</evidence>
<keyword evidence="5 6" id="KW-0472">Membrane</keyword>
<comment type="subcellular location">
    <subcellularLocation>
        <location evidence="1">Cell membrane</location>
        <topology evidence="1">Multi-pass membrane protein</topology>
    </subcellularLocation>
</comment>
<gene>
    <name evidence="8" type="ORF">B1812_04585</name>
</gene>
<proteinExistence type="predicted"/>
<evidence type="ECO:0000256" key="2">
    <source>
        <dbReference type="ARBA" id="ARBA00022475"/>
    </source>
</evidence>
<keyword evidence="4 6" id="KW-1133">Transmembrane helix</keyword>
<dbReference type="PANTHER" id="PTHR30485:SF2">
    <property type="entry name" value="BLL0597 PROTEIN"/>
    <property type="match status" value="1"/>
</dbReference>